<comment type="caution">
    <text evidence="1">The sequence shown here is derived from an EMBL/GenBank/DDBJ whole genome shotgun (WGS) entry which is preliminary data.</text>
</comment>
<protein>
    <submittedName>
        <fullName evidence="1">Uncharacterized protein</fullName>
    </submittedName>
</protein>
<name>A0AAV4XF44_CAEEX</name>
<evidence type="ECO:0000313" key="2">
    <source>
        <dbReference type="Proteomes" id="UP001054945"/>
    </source>
</evidence>
<dbReference type="Proteomes" id="UP001054945">
    <property type="component" value="Unassembled WGS sequence"/>
</dbReference>
<reference evidence="1 2" key="1">
    <citation type="submission" date="2021-06" db="EMBL/GenBank/DDBJ databases">
        <title>Caerostris extrusa draft genome.</title>
        <authorList>
            <person name="Kono N."/>
            <person name="Arakawa K."/>
        </authorList>
    </citation>
    <scope>NUCLEOTIDE SEQUENCE [LARGE SCALE GENOMIC DNA]</scope>
</reference>
<sequence length="108" mass="12308">MAVRSRNGSAEMKGERGKWRALIIFYVRIKAILQSGRRIGDVHKNKSRSPTFDGALLLLRIFFASFPLEGEDGDDPESFRGEGWFLDSFDRLLSAIINIPFGRSFVER</sequence>
<dbReference type="EMBL" id="BPLR01017644">
    <property type="protein sequence ID" value="GIY93219.1"/>
    <property type="molecule type" value="Genomic_DNA"/>
</dbReference>
<keyword evidence="2" id="KW-1185">Reference proteome</keyword>
<accession>A0AAV4XF44</accession>
<organism evidence="1 2">
    <name type="scientific">Caerostris extrusa</name>
    <name type="common">Bark spider</name>
    <name type="synonym">Caerostris bankana</name>
    <dbReference type="NCBI Taxonomy" id="172846"/>
    <lineage>
        <taxon>Eukaryota</taxon>
        <taxon>Metazoa</taxon>
        <taxon>Ecdysozoa</taxon>
        <taxon>Arthropoda</taxon>
        <taxon>Chelicerata</taxon>
        <taxon>Arachnida</taxon>
        <taxon>Araneae</taxon>
        <taxon>Araneomorphae</taxon>
        <taxon>Entelegynae</taxon>
        <taxon>Araneoidea</taxon>
        <taxon>Araneidae</taxon>
        <taxon>Caerostris</taxon>
    </lineage>
</organism>
<dbReference type="AlphaFoldDB" id="A0AAV4XF44"/>
<gene>
    <name evidence="1" type="ORF">CEXT_531121</name>
</gene>
<proteinExistence type="predicted"/>
<evidence type="ECO:0000313" key="1">
    <source>
        <dbReference type="EMBL" id="GIY93219.1"/>
    </source>
</evidence>